<evidence type="ECO:0000313" key="2">
    <source>
        <dbReference type="EMBL" id="CCQ36758.1"/>
    </source>
</evidence>
<dbReference type="EMBL" id="HF582854">
    <property type="protein sequence ID" value="CCQ36758.1"/>
    <property type="molecule type" value="Genomic_DNA"/>
</dbReference>
<dbReference type="Proteomes" id="UP000011867">
    <property type="component" value="Chromosome"/>
</dbReference>
<proteinExistence type="predicted"/>
<feature type="region of interest" description="Disordered" evidence="1">
    <location>
        <begin position="140"/>
        <end position="167"/>
    </location>
</feature>
<dbReference type="OrthoDB" id="379022at2157"/>
<protein>
    <submittedName>
        <fullName evidence="2">Uncharacterized protein</fullName>
    </submittedName>
</protein>
<keyword evidence="3" id="KW-1185">Reference proteome</keyword>
<dbReference type="AlphaFoldDB" id="M1XRB9"/>
<dbReference type="RefSeq" id="WP_015409537.1">
    <property type="nucleotide sequence ID" value="NC_020388.1"/>
</dbReference>
<dbReference type="GeneID" id="14652431"/>
<evidence type="ECO:0000313" key="3">
    <source>
        <dbReference type="Proteomes" id="UP000011867"/>
    </source>
</evidence>
<sequence>MTENSADESISTCDRCGSYSGITVGYFEQYRIPDEYDTLCTDCAEEENTHTAEEMSDEELIAAIMDDSIGYASPTHAAKHVADFRESGYSAYCERGAAVFDRDLDALIESARAHWLRIKQGNPEKAKQLLETVEQWKEVEEQEGPMASMGISVLYPTHAPTGDGEDE</sequence>
<organism evidence="2 3">
    <name type="scientific">Natronomonas moolapensis (strain DSM 18674 / CECT 7526 / JCM 14361 / 8.8.11)</name>
    <dbReference type="NCBI Taxonomy" id="268739"/>
    <lineage>
        <taxon>Archaea</taxon>
        <taxon>Methanobacteriati</taxon>
        <taxon>Methanobacteriota</taxon>
        <taxon>Stenosarchaea group</taxon>
        <taxon>Halobacteria</taxon>
        <taxon>Halobacteriales</taxon>
        <taxon>Natronomonadaceae</taxon>
        <taxon>Natronomonas</taxon>
    </lineage>
</organism>
<name>M1XRB9_NATM8</name>
<accession>M1XRB9</accession>
<dbReference type="STRING" id="268739.Nmlp_2599"/>
<evidence type="ECO:0000256" key="1">
    <source>
        <dbReference type="SAM" id="MobiDB-lite"/>
    </source>
</evidence>
<dbReference type="HOGENOM" id="CLU_1590930_0_0_2"/>
<reference evidence="2 3" key="1">
    <citation type="journal article" date="2013" name="Genome Announc.">
        <title>Genome of the haloarchaeon Natronomonas moolapensis, a neutrophilic member of a previously haloalkaliphilic genus.</title>
        <authorList>
            <person name="Dyall-Smith M.L."/>
            <person name="Pfeiffer F."/>
            <person name="Oberwinkler T."/>
            <person name="Klee K."/>
            <person name="Rampp M."/>
            <person name="Palm P."/>
            <person name="Gross K."/>
            <person name="Schuster S.C."/>
            <person name="Oesterhelt D."/>
        </authorList>
    </citation>
    <scope>NUCLEOTIDE SEQUENCE [LARGE SCALE GENOMIC DNA]</scope>
    <source>
        <strain evidence="3">DSM 18674 / JCM 14361 / 8.8.11</strain>
    </source>
</reference>
<gene>
    <name evidence="2" type="ordered locus">Nmlp_2599</name>
</gene>
<dbReference type="KEGG" id="nmo:Nmlp_2599"/>